<name>A0AAD7ZGP2_DIPPU</name>
<reference evidence="2" key="2">
    <citation type="submission" date="2023-05" db="EMBL/GenBank/DDBJ databases">
        <authorList>
            <person name="Fouks B."/>
        </authorList>
    </citation>
    <scope>NUCLEOTIDE SEQUENCE</scope>
    <source>
        <strain evidence="2">Stay&amp;Tobe</strain>
        <tissue evidence="2">Testes</tissue>
    </source>
</reference>
<feature type="non-terminal residue" evidence="2">
    <location>
        <position position="1"/>
    </location>
</feature>
<evidence type="ECO:0000256" key="1">
    <source>
        <dbReference type="SAM" id="MobiDB-lite"/>
    </source>
</evidence>
<protein>
    <submittedName>
        <fullName evidence="2">Uncharacterized protein</fullName>
    </submittedName>
</protein>
<proteinExistence type="predicted"/>
<reference evidence="2" key="1">
    <citation type="journal article" date="2023" name="IScience">
        <title>Live-bearing cockroach genome reveals convergent evolutionary mechanisms linked to viviparity in insects and beyond.</title>
        <authorList>
            <person name="Fouks B."/>
            <person name="Harrison M.C."/>
            <person name="Mikhailova A.A."/>
            <person name="Marchal E."/>
            <person name="English S."/>
            <person name="Carruthers M."/>
            <person name="Jennings E.C."/>
            <person name="Chiamaka E.L."/>
            <person name="Frigard R.A."/>
            <person name="Pippel M."/>
            <person name="Attardo G.M."/>
            <person name="Benoit J.B."/>
            <person name="Bornberg-Bauer E."/>
            <person name="Tobe S.S."/>
        </authorList>
    </citation>
    <scope>NUCLEOTIDE SEQUENCE</scope>
    <source>
        <strain evidence="2">Stay&amp;Tobe</strain>
    </source>
</reference>
<gene>
    <name evidence="2" type="ORF">L9F63_004717</name>
</gene>
<dbReference type="EMBL" id="JASPKZ010008384">
    <property type="protein sequence ID" value="KAJ9579638.1"/>
    <property type="molecule type" value="Genomic_DNA"/>
</dbReference>
<keyword evidence="3" id="KW-1185">Reference proteome</keyword>
<feature type="region of interest" description="Disordered" evidence="1">
    <location>
        <begin position="1"/>
        <end position="32"/>
    </location>
</feature>
<accession>A0AAD7ZGP2</accession>
<comment type="caution">
    <text evidence="2">The sequence shown here is derived from an EMBL/GenBank/DDBJ whole genome shotgun (WGS) entry which is preliminary data.</text>
</comment>
<dbReference type="AlphaFoldDB" id="A0AAD7ZGP2"/>
<organism evidence="2 3">
    <name type="scientific">Diploptera punctata</name>
    <name type="common">Pacific beetle cockroach</name>
    <dbReference type="NCBI Taxonomy" id="6984"/>
    <lineage>
        <taxon>Eukaryota</taxon>
        <taxon>Metazoa</taxon>
        <taxon>Ecdysozoa</taxon>
        <taxon>Arthropoda</taxon>
        <taxon>Hexapoda</taxon>
        <taxon>Insecta</taxon>
        <taxon>Pterygota</taxon>
        <taxon>Neoptera</taxon>
        <taxon>Polyneoptera</taxon>
        <taxon>Dictyoptera</taxon>
        <taxon>Blattodea</taxon>
        <taxon>Blaberoidea</taxon>
        <taxon>Blaberidae</taxon>
        <taxon>Diplopterinae</taxon>
        <taxon>Diploptera</taxon>
    </lineage>
</organism>
<evidence type="ECO:0000313" key="3">
    <source>
        <dbReference type="Proteomes" id="UP001233999"/>
    </source>
</evidence>
<feature type="non-terminal residue" evidence="2">
    <location>
        <position position="60"/>
    </location>
</feature>
<sequence length="60" mass="6430">DVANFINGDAFTGVSHNHQTNSSADVEQSGTSSLRMSQCHRGRIVQCLPTSLSDSLAFFS</sequence>
<feature type="compositionally biased region" description="Polar residues" evidence="1">
    <location>
        <begin position="14"/>
        <end position="32"/>
    </location>
</feature>
<evidence type="ECO:0000313" key="2">
    <source>
        <dbReference type="EMBL" id="KAJ9579638.1"/>
    </source>
</evidence>
<dbReference type="Proteomes" id="UP001233999">
    <property type="component" value="Unassembled WGS sequence"/>
</dbReference>